<reference evidence="10" key="1">
    <citation type="journal article" date="2019" name="Int. J. Syst. Evol. Microbiol.">
        <title>The Global Catalogue of Microorganisms (GCM) 10K type strain sequencing project: providing services to taxonomists for standard genome sequencing and annotation.</title>
        <authorList>
            <consortium name="The Broad Institute Genomics Platform"/>
            <consortium name="The Broad Institute Genome Sequencing Center for Infectious Disease"/>
            <person name="Wu L."/>
            <person name="Ma J."/>
        </authorList>
    </citation>
    <scope>NUCLEOTIDE SEQUENCE [LARGE SCALE GENOMIC DNA]</scope>
    <source>
        <strain evidence="10">CGMCC 1.10131</strain>
    </source>
</reference>
<evidence type="ECO:0000256" key="2">
    <source>
        <dbReference type="ARBA" id="ARBA00004496"/>
    </source>
</evidence>
<dbReference type="EMBL" id="BMDY01000016">
    <property type="protein sequence ID" value="GGB11811.1"/>
    <property type="molecule type" value="Genomic_DNA"/>
</dbReference>
<keyword evidence="10" id="KW-1185">Reference proteome</keyword>
<keyword evidence="8" id="KW-0949">S-adenosyl-L-methionine</keyword>
<evidence type="ECO:0000313" key="10">
    <source>
        <dbReference type="Proteomes" id="UP000651977"/>
    </source>
</evidence>
<comment type="subcellular location">
    <subcellularLocation>
        <location evidence="2">Cytoplasm</location>
    </subcellularLocation>
</comment>
<dbReference type="PANTHER" id="PTHR10259:SF11">
    <property type="entry name" value="THIOPURINE S-METHYLTRANSFERASE"/>
    <property type="match status" value="1"/>
</dbReference>
<keyword evidence="7" id="KW-0808">Transferase</keyword>
<evidence type="ECO:0000313" key="9">
    <source>
        <dbReference type="EMBL" id="GGB11811.1"/>
    </source>
</evidence>
<evidence type="ECO:0000256" key="1">
    <source>
        <dbReference type="ARBA" id="ARBA00000903"/>
    </source>
</evidence>
<evidence type="ECO:0000256" key="8">
    <source>
        <dbReference type="ARBA" id="ARBA00022691"/>
    </source>
</evidence>
<keyword evidence="6" id="KW-0489">Methyltransferase</keyword>
<dbReference type="Gene3D" id="3.40.50.150">
    <property type="entry name" value="Vaccinia Virus protein VP39"/>
    <property type="match status" value="1"/>
</dbReference>
<dbReference type="NCBIfam" id="NF009732">
    <property type="entry name" value="PRK13255.1"/>
    <property type="match status" value="1"/>
</dbReference>
<comment type="similarity">
    <text evidence="3">Belongs to the class I-like SAM-binding methyltransferase superfamily. TPMT family.</text>
</comment>
<organism evidence="9 10">
    <name type="scientific">Agarivorans gilvus</name>
    <dbReference type="NCBI Taxonomy" id="680279"/>
    <lineage>
        <taxon>Bacteria</taxon>
        <taxon>Pseudomonadati</taxon>
        <taxon>Pseudomonadota</taxon>
        <taxon>Gammaproteobacteria</taxon>
        <taxon>Alteromonadales</taxon>
        <taxon>Alteromonadaceae</taxon>
        <taxon>Agarivorans</taxon>
    </lineage>
</organism>
<dbReference type="Proteomes" id="UP000651977">
    <property type="component" value="Unassembled WGS sequence"/>
</dbReference>
<protein>
    <recommendedName>
        <fullName evidence="4">thiopurine S-methyltransferase</fullName>
        <ecNumber evidence="4">2.1.1.67</ecNumber>
    </recommendedName>
</protein>
<dbReference type="Pfam" id="PF05724">
    <property type="entry name" value="TPMT"/>
    <property type="match status" value="1"/>
</dbReference>
<comment type="caution">
    <text evidence="9">The sequence shown here is derived from an EMBL/GenBank/DDBJ whole genome shotgun (WGS) entry which is preliminary data.</text>
</comment>
<dbReference type="CDD" id="cd02440">
    <property type="entry name" value="AdoMet_MTases"/>
    <property type="match status" value="1"/>
</dbReference>
<keyword evidence="5" id="KW-0963">Cytoplasm</keyword>
<dbReference type="InterPro" id="IPR008854">
    <property type="entry name" value="TPMT"/>
</dbReference>
<dbReference type="InterPro" id="IPR025835">
    <property type="entry name" value="Thiopurine_S-MeTrfase"/>
</dbReference>
<dbReference type="PIRSF" id="PIRSF023956">
    <property type="entry name" value="Thiopurine_S-methyltransferase"/>
    <property type="match status" value="1"/>
</dbReference>
<evidence type="ECO:0000256" key="4">
    <source>
        <dbReference type="ARBA" id="ARBA00011905"/>
    </source>
</evidence>
<dbReference type="RefSeq" id="WP_055733845.1">
    <property type="nucleotide sequence ID" value="NZ_BMDY01000016.1"/>
</dbReference>
<evidence type="ECO:0000256" key="5">
    <source>
        <dbReference type="ARBA" id="ARBA00022490"/>
    </source>
</evidence>
<dbReference type="PROSITE" id="PS51585">
    <property type="entry name" value="SAM_MT_TPMT"/>
    <property type="match status" value="1"/>
</dbReference>
<gene>
    <name evidence="9" type="ORF">GCM10007414_26630</name>
</gene>
<dbReference type="SUPFAM" id="SSF53335">
    <property type="entry name" value="S-adenosyl-L-methionine-dependent methyltransferases"/>
    <property type="match status" value="1"/>
</dbReference>
<sequence>MVAQDNQLWLAMWKNQQTDFHQPLVNRHLQEYWHRLKVPNMGRVLVPLCGKSNDLLWLAARGFEVIGIELSSLAVKAFFKENQLKPKKTRSGHFTIWRHGRIRILCGDIFLLKHTHLGQIDAVYDRAALTALAEPARKQYVRKLLSLMPLLKPILLLTTEDVDPLRTQDSAALVDQEIFDLFSPHFAIAVSYGDAYPVAFSPATVNKVYQMKRLTAATD</sequence>
<name>A0ABQ1I338_9ALTE</name>
<dbReference type="PANTHER" id="PTHR10259">
    <property type="entry name" value="THIOPURINE S-METHYLTRANSFERASE"/>
    <property type="match status" value="1"/>
</dbReference>
<comment type="catalytic activity">
    <reaction evidence="1">
        <text>S-adenosyl-L-methionine + a thiopurine = S-adenosyl-L-homocysteine + a thiopurine S-methylether.</text>
        <dbReference type="EC" id="2.1.1.67"/>
    </reaction>
</comment>
<accession>A0ABQ1I338</accession>
<evidence type="ECO:0000256" key="7">
    <source>
        <dbReference type="ARBA" id="ARBA00022679"/>
    </source>
</evidence>
<dbReference type="InterPro" id="IPR029063">
    <property type="entry name" value="SAM-dependent_MTases_sf"/>
</dbReference>
<dbReference type="EC" id="2.1.1.67" evidence="4"/>
<evidence type="ECO:0000256" key="3">
    <source>
        <dbReference type="ARBA" id="ARBA00008145"/>
    </source>
</evidence>
<proteinExistence type="inferred from homology"/>
<evidence type="ECO:0000256" key="6">
    <source>
        <dbReference type="ARBA" id="ARBA00022603"/>
    </source>
</evidence>